<gene>
    <name evidence="4" type="ORF">Naga_100031g10</name>
</gene>
<dbReference type="InterPro" id="IPR051601">
    <property type="entry name" value="Serine_prot/Carboxylest_S33"/>
</dbReference>
<dbReference type="AlphaFoldDB" id="W7TJU9"/>
<evidence type="ECO:0000313" key="5">
    <source>
        <dbReference type="Proteomes" id="UP000019335"/>
    </source>
</evidence>
<dbReference type="Gene3D" id="3.40.50.1820">
    <property type="entry name" value="alpha/beta hydrolase"/>
    <property type="match status" value="1"/>
</dbReference>
<dbReference type="PANTHER" id="PTHR43248:SF3">
    <property type="entry name" value="AB HYDROLASE-1 DOMAIN-CONTAINING PROTEIN"/>
    <property type="match status" value="1"/>
</dbReference>
<keyword evidence="2" id="KW-0378">Hydrolase</keyword>
<reference evidence="4 5" key="1">
    <citation type="journal article" date="2014" name="Mol. Plant">
        <title>Chromosome Scale Genome Assembly and Transcriptome Profiling of Nannochloropsis gaditana in Nitrogen Depletion.</title>
        <authorList>
            <person name="Corteggiani Carpinelli E."/>
            <person name="Telatin A."/>
            <person name="Vitulo N."/>
            <person name="Forcato C."/>
            <person name="D'Angelo M."/>
            <person name="Schiavon R."/>
            <person name="Vezzi A."/>
            <person name="Giacometti G.M."/>
            <person name="Morosinotto T."/>
            <person name="Valle G."/>
        </authorList>
    </citation>
    <scope>NUCLEOTIDE SEQUENCE [LARGE SCALE GENOMIC DNA]</scope>
    <source>
        <strain evidence="4 5">B-31</strain>
    </source>
</reference>
<dbReference type="OrthoDB" id="8119704at2759"/>
<dbReference type="PANTHER" id="PTHR43248">
    <property type="entry name" value="2-SUCCINYL-6-HYDROXY-2,4-CYCLOHEXADIENE-1-CARBOXYLATE SYNTHASE"/>
    <property type="match status" value="1"/>
</dbReference>
<evidence type="ECO:0000313" key="4">
    <source>
        <dbReference type="EMBL" id="EWM26382.1"/>
    </source>
</evidence>
<protein>
    <recommendedName>
        <fullName evidence="3">AB hydrolase-1 domain-containing protein</fullName>
    </recommendedName>
</protein>
<evidence type="ECO:0000256" key="2">
    <source>
        <dbReference type="ARBA" id="ARBA00022801"/>
    </source>
</evidence>
<dbReference type="GO" id="GO:0016787">
    <property type="term" value="F:hydrolase activity"/>
    <property type="evidence" value="ECO:0007669"/>
    <property type="project" value="UniProtKB-KW"/>
</dbReference>
<evidence type="ECO:0000259" key="3">
    <source>
        <dbReference type="Pfam" id="PF12697"/>
    </source>
</evidence>
<dbReference type="EMBL" id="AZIL01000687">
    <property type="protein sequence ID" value="EWM26382.1"/>
    <property type="molecule type" value="Genomic_DNA"/>
</dbReference>
<evidence type="ECO:0000256" key="1">
    <source>
        <dbReference type="ARBA" id="ARBA00010088"/>
    </source>
</evidence>
<dbReference type="Proteomes" id="UP000019335">
    <property type="component" value="Chromosome 9"/>
</dbReference>
<dbReference type="InterPro" id="IPR029058">
    <property type="entry name" value="AB_hydrolase_fold"/>
</dbReference>
<dbReference type="Pfam" id="PF12697">
    <property type="entry name" value="Abhydrolase_6"/>
    <property type="match status" value="1"/>
</dbReference>
<dbReference type="SUPFAM" id="SSF53474">
    <property type="entry name" value="alpha/beta-Hydrolases"/>
    <property type="match status" value="1"/>
</dbReference>
<feature type="domain" description="AB hydrolase-1" evidence="3">
    <location>
        <begin position="23"/>
        <end position="306"/>
    </location>
</feature>
<name>W7TJU9_9STRA</name>
<dbReference type="InterPro" id="IPR000073">
    <property type="entry name" value="AB_hydrolase_1"/>
</dbReference>
<comment type="similarity">
    <text evidence="1">Belongs to the peptidase S33 family.</text>
</comment>
<comment type="caution">
    <text evidence="4">The sequence shown here is derived from an EMBL/GenBank/DDBJ whole genome shotgun (WGS) entry which is preliminary data.</text>
</comment>
<accession>W7TJU9</accession>
<keyword evidence="5" id="KW-1185">Reference proteome</keyword>
<sequence length="318" mass="35014">MSVPARLGYEIVSSGKPGVKKTVVFLHGILGSLKNWKQPARRLIGMFPHYQALLVDHRGHGQSEPGRPPHTLAACAFDVRALLQSLHLQVDVLCGHSFGGKIALEVVKQGLEENSRTGRSQGAVFTELPRQTWVFDSLPTPVDRHKAIGENSVWDVIEKLGQVPLPQRSKEKLVSFLITEKQIPPAIAHWLMTSLKNVPPDSTHPASEIEGRPGSRGGYVWAFDLDVIRALFEAYTCACYYDVMSSPGLSLHDARIDFIRAGKNEAWTPDVLARFGALQAGGQGQVKLHCLEQAGHWIHVDDLEGVLRLLAPTFLPPL</sequence>
<organism evidence="4 5">
    <name type="scientific">Nannochloropsis gaditana</name>
    <dbReference type="NCBI Taxonomy" id="72520"/>
    <lineage>
        <taxon>Eukaryota</taxon>
        <taxon>Sar</taxon>
        <taxon>Stramenopiles</taxon>
        <taxon>Ochrophyta</taxon>
        <taxon>Eustigmatophyceae</taxon>
        <taxon>Eustigmatales</taxon>
        <taxon>Monodopsidaceae</taxon>
        <taxon>Nannochloropsis</taxon>
    </lineage>
</organism>
<proteinExistence type="inferred from homology"/>